<proteinExistence type="predicted"/>
<dbReference type="EMBL" id="KL584996">
    <property type="protein sequence ID" value="KEQ80680.1"/>
    <property type="molecule type" value="Genomic_DNA"/>
</dbReference>
<dbReference type="AlphaFoldDB" id="A0A074X5C2"/>
<dbReference type="PANTHER" id="PTHR37488:SF2">
    <property type="entry name" value="DUF1275 DOMAIN-CONTAINING PROTEIN"/>
    <property type="match status" value="1"/>
</dbReference>
<protein>
    <recommendedName>
        <fullName evidence="3">DUF1275 domain protein</fullName>
    </recommendedName>
</protein>
<sequence length="196" mass="21151">MTDQNIILSSTEKQEKNIDEVTPRSTPDVESQTIPDDGFFAHVSTRLTTHLQEPVCSTSHFLEAELLLLSFATGILDGVSFPEFSCFTSRQNGNTVLFAIAALKIPTHGSEALIDASHAAIALSMFSAAVFLQGQAANWLGCGVGGWSGGDRFLQHSRGYKTYTVDSGVAGVMFRHASRSCPWTGSQRYHYGDGDG</sequence>
<dbReference type="HOGENOM" id="CLU_1389962_0_0_1"/>
<dbReference type="Pfam" id="PF06912">
    <property type="entry name" value="DUF1275"/>
    <property type="match status" value="1"/>
</dbReference>
<dbReference type="PANTHER" id="PTHR37488">
    <property type="entry name" value="DUF1275 DOMAIN-CONTAINING PROTEIN"/>
    <property type="match status" value="1"/>
</dbReference>
<evidence type="ECO:0000313" key="1">
    <source>
        <dbReference type="EMBL" id="KEQ80680.1"/>
    </source>
</evidence>
<keyword evidence="2" id="KW-1185">Reference proteome</keyword>
<gene>
    <name evidence="1" type="ORF">M438DRAFT_358581</name>
</gene>
<dbReference type="STRING" id="1043002.A0A074X5C2"/>
<dbReference type="InterPro" id="IPR010699">
    <property type="entry name" value="DUF1275"/>
</dbReference>
<reference evidence="1 2" key="1">
    <citation type="journal article" date="2014" name="BMC Genomics">
        <title>Genome sequencing of four Aureobasidium pullulans varieties: biotechnological potential, stress tolerance, and description of new species.</title>
        <authorList>
            <person name="Gostin Ar C."/>
            <person name="Ohm R.A."/>
            <person name="Kogej T."/>
            <person name="Sonjak S."/>
            <person name="Turk M."/>
            <person name="Zajc J."/>
            <person name="Zalar P."/>
            <person name="Grube M."/>
            <person name="Sun H."/>
            <person name="Han J."/>
            <person name="Sharma A."/>
            <person name="Chiniquy J."/>
            <person name="Ngan C.Y."/>
            <person name="Lipzen A."/>
            <person name="Barry K."/>
            <person name="Grigoriev I.V."/>
            <person name="Gunde-Cimerman N."/>
        </authorList>
    </citation>
    <scope>NUCLEOTIDE SEQUENCE [LARGE SCALE GENOMIC DNA]</scope>
    <source>
        <strain evidence="1 2">EXF-150</strain>
    </source>
</reference>
<dbReference type="RefSeq" id="XP_029756867.1">
    <property type="nucleotide sequence ID" value="XM_029907271.1"/>
</dbReference>
<organism evidence="1 2">
    <name type="scientific">Aureobasidium pullulans EXF-150</name>
    <dbReference type="NCBI Taxonomy" id="1043002"/>
    <lineage>
        <taxon>Eukaryota</taxon>
        <taxon>Fungi</taxon>
        <taxon>Dikarya</taxon>
        <taxon>Ascomycota</taxon>
        <taxon>Pezizomycotina</taxon>
        <taxon>Dothideomycetes</taxon>
        <taxon>Dothideomycetidae</taxon>
        <taxon>Dothideales</taxon>
        <taxon>Saccotheciaceae</taxon>
        <taxon>Aureobasidium</taxon>
    </lineage>
</organism>
<dbReference type="GeneID" id="40749577"/>
<evidence type="ECO:0008006" key="3">
    <source>
        <dbReference type="Google" id="ProtNLM"/>
    </source>
</evidence>
<name>A0A074X5C2_AURPU</name>
<evidence type="ECO:0000313" key="2">
    <source>
        <dbReference type="Proteomes" id="UP000030706"/>
    </source>
</evidence>
<accession>A0A074X5C2</accession>
<dbReference type="Proteomes" id="UP000030706">
    <property type="component" value="Unassembled WGS sequence"/>
</dbReference>